<reference evidence="3 4" key="1">
    <citation type="submission" date="2017-07" db="EMBL/GenBank/DDBJ databases">
        <title>Niveispirillum cyanobacteriorum sp. nov., isolated from cyanobacterial aggregates in a eutrophic lake.</title>
        <authorList>
            <person name="Cai H."/>
        </authorList>
    </citation>
    <scope>NUCLEOTIDE SEQUENCE [LARGE SCALE GENOMIC DNA]</scope>
    <source>
        <strain evidence="4">TH1-14</strain>
    </source>
</reference>
<dbReference type="OrthoDB" id="9806601at2"/>
<accession>A0A255YZ74</accession>
<comment type="caution">
    <text evidence="3">The sequence shown here is derived from an EMBL/GenBank/DDBJ whole genome shotgun (WGS) entry which is preliminary data.</text>
</comment>
<organism evidence="3 4">
    <name type="scientific">Niveispirillum lacus</name>
    <dbReference type="NCBI Taxonomy" id="1981099"/>
    <lineage>
        <taxon>Bacteria</taxon>
        <taxon>Pseudomonadati</taxon>
        <taxon>Pseudomonadota</taxon>
        <taxon>Alphaproteobacteria</taxon>
        <taxon>Rhodospirillales</taxon>
        <taxon>Azospirillaceae</taxon>
        <taxon>Niveispirillum</taxon>
    </lineage>
</organism>
<evidence type="ECO:0000256" key="1">
    <source>
        <dbReference type="ARBA" id="ARBA00023002"/>
    </source>
</evidence>
<name>A0A255YZ74_9PROT</name>
<gene>
    <name evidence="3" type="ORF">CHU95_10990</name>
</gene>
<dbReference type="InterPro" id="IPR036188">
    <property type="entry name" value="FAD/NAD-bd_sf"/>
</dbReference>
<dbReference type="PANTHER" id="PTHR13847:SF281">
    <property type="entry name" value="FAD DEPENDENT OXIDOREDUCTASE DOMAIN-CONTAINING PROTEIN"/>
    <property type="match status" value="1"/>
</dbReference>
<dbReference type="RefSeq" id="WP_094456386.1">
    <property type="nucleotide sequence ID" value="NZ_NOXU01000028.1"/>
</dbReference>
<proteinExistence type="predicted"/>
<dbReference type="GO" id="GO:0016491">
    <property type="term" value="F:oxidoreductase activity"/>
    <property type="evidence" value="ECO:0007669"/>
    <property type="project" value="UniProtKB-KW"/>
</dbReference>
<keyword evidence="1" id="KW-0560">Oxidoreductase</keyword>
<dbReference type="Pfam" id="PF01266">
    <property type="entry name" value="DAO"/>
    <property type="match status" value="1"/>
</dbReference>
<feature type="domain" description="FAD dependent oxidoreductase" evidence="2">
    <location>
        <begin position="30"/>
        <end position="385"/>
    </location>
</feature>
<dbReference type="Gene3D" id="3.50.50.60">
    <property type="entry name" value="FAD/NAD(P)-binding domain"/>
    <property type="match status" value="1"/>
</dbReference>
<evidence type="ECO:0000259" key="2">
    <source>
        <dbReference type="Pfam" id="PF01266"/>
    </source>
</evidence>
<dbReference type="GO" id="GO:0005737">
    <property type="term" value="C:cytoplasm"/>
    <property type="evidence" value="ECO:0007669"/>
    <property type="project" value="TreeGrafter"/>
</dbReference>
<dbReference type="SUPFAM" id="SSF51905">
    <property type="entry name" value="FAD/NAD(P)-binding domain"/>
    <property type="match status" value="1"/>
</dbReference>
<dbReference type="Proteomes" id="UP000216998">
    <property type="component" value="Unassembled WGS sequence"/>
</dbReference>
<evidence type="ECO:0000313" key="4">
    <source>
        <dbReference type="Proteomes" id="UP000216998"/>
    </source>
</evidence>
<dbReference type="InterPro" id="IPR006076">
    <property type="entry name" value="FAD-dep_OxRdtase"/>
</dbReference>
<evidence type="ECO:0000313" key="3">
    <source>
        <dbReference type="EMBL" id="OYQ34536.1"/>
    </source>
</evidence>
<dbReference type="AlphaFoldDB" id="A0A255YZ74"/>
<dbReference type="EMBL" id="NOXU01000028">
    <property type="protein sequence ID" value="OYQ34536.1"/>
    <property type="molecule type" value="Genomic_DNA"/>
</dbReference>
<keyword evidence="4" id="KW-1185">Reference proteome</keyword>
<sequence length="428" mass="45901">MTASQTLSYWLDTAPRFTGAAAGPVEGRVDVAVIGGGFTGLSAALALAKRGASVTVLEAGRVAGEASGRNGGQCNSGTAHDFAALAARFGVETARRFYQAHVDAVDDVERLTREEGIDCAFRRCGRLKLAAKPEHYDKLARAAEALTGIDPHIHLLSRTDLATEIRSDAFHGGLLQTTSAQLHVGKFGVGLAEAAVRKGAIIHEGAPVYGLNRHADGGWELRTPKGNIRAGQVLVATGGASPVGPFGWFRRRIVSVGSFVIATEPLTDAAVADLFPGRRNYVTSKNIGNYFRLSPDNRLIFGGRARFAVSDPLSDAKSGRILDSTLRAMFPALKDVRVDYCWGGMVDLTADRLPRAGEHDGMFYAMGYSGHGTQMAVYMGERMARVMGGDRSANPWADLSWPPVPGHLGKPWFLPLVGLYYRIQDILH</sequence>
<protein>
    <submittedName>
        <fullName evidence="3">FAD-dependent oxidoreductase</fullName>
    </submittedName>
</protein>
<dbReference type="Gene3D" id="3.30.9.10">
    <property type="entry name" value="D-Amino Acid Oxidase, subunit A, domain 2"/>
    <property type="match status" value="1"/>
</dbReference>
<dbReference type="PANTHER" id="PTHR13847">
    <property type="entry name" value="SARCOSINE DEHYDROGENASE-RELATED"/>
    <property type="match status" value="1"/>
</dbReference>